<evidence type="ECO:0000313" key="1">
    <source>
        <dbReference type="EMBL" id="CCM05671.1"/>
    </source>
</evidence>
<dbReference type="InParanoid" id="J4IC25"/>
<dbReference type="GeneID" id="24100582"/>
<evidence type="ECO:0000313" key="2">
    <source>
        <dbReference type="Proteomes" id="UP000006352"/>
    </source>
</evidence>
<dbReference type="OrthoDB" id="3215905at2759"/>
<sequence length="572" mass="63497">MPLCPPSLFAIKFFTKRIPVQAMTSTDIPPELLVRASPIAPPITSSPPPYSVSESEAKFYYAGLPSNPLLVYRTGHTPWEKPTGPEAYLVLKEVKPVFSHEIVTVWDDLGPKVCSCLDYVQVTWTSVDVVRFAEVGKTPGSPVLWIGVMPQSLSSEDAHIAAVDCQKLLQSYKLTDVEVEFRESIFARSACLQLLRSVPTSNPTAVVRDPLTPTLGLRIAARATPYTEGTGALYISEGSNSNKVYVLSARHVVFPPDLGNNELYNCTDVCGPRRQILLPGPKAFQTLLKSTAAEIWRHNAVVGYNKRRLDDFKDDDFQDDDGMRERAKIERYLKDDAVTIKALYQFHDETTRYWSKESQRVIGHVAYSPPIAAGTGAERYTEDWAFIELDHDKIDWNTFKGNVIDLGEETLISDITLRMSPGPVGLMSFKYPGDRLLRLRGVIEEDELRCPQMLDAHGERSLVVMKNSCATGLTIGCATGIKSFVREYFPDRSPEMSIEWAILPYDQKSGAFSAPGDSGAIIVDGEGRIGGLLTGGTGQTESIDVTYASPFYWLLQRIRTHFPNAVLYQPTA</sequence>
<dbReference type="HOGENOM" id="CLU_024804_0_0_1"/>
<protein>
    <recommendedName>
        <fullName evidence="3">Peptidase S1 domain-containing protein</fullName>
    </recommendedName>
</protein>
<keyword evidence="2" id="KW-1185">Reference proteome</keyword>
<dbReference type="EMBL" id="HE797200">
    <property type="protein sequence ID" value="CCM05671.1"/>
    <property type="molecule type" value="Genomic_DNA"/>
</dbReference>
<name>J4IC25_9APHY</name>
<organism evidence="1 2">
    <name type="scientific">Fibroporia radiculosa</name>
    <dbReference type="NCBI Taxonomy" id="599839"/>
    <lineage>
        <taxon>Eukaryota</taxon>
        <taxon>Fungi</taxon>
        <taxon>Dikarya</taxon>
        <taxon>Basidiomycota</taxon>
        <taxon>Agaricomycotina</taxon>
        <taxon>Agaricomycetes</taxon>
        <taxon>Polyporales</taxon>
        <taxon>Fibroporiaceae</taxon>
        <taxon>Fibroporia</taxon>
    </lineage>
</organism>
<dbReference type="InterPro" id="IPR009003">
    <property type="entry name" value="Peptidase_S1_PA"/>
</dbReference>
<dbReference type="AlphaFoldDB" id="J4IC25"/>
<gene>
    <name evidence="1" type="ORF">FIBRA_07901</name>
</gene>
<dbReference type="SUPFAM" id="SSF50494">
    <property type="entry name" value="Trypsin-like serine proteases"/>
    <property type="match status" value="1"/>
</dbReference>
<proteinExistence type="predicted"/>
<accession>J4IC25</accession>
<reference evidence="1 2" key="1">
    <citation type="journal article" date="2012" name="Appl. Environ. Microbiol.">
        <title>Short-read sequencing for genomic analysis of the brown rot fungus Fibroporia radiculosa.</title>
        <authorList>
            <person name="Tang J.D."/>
            <person name="Perkins A.D."/>
            <person name="Sonstegard T.S."/>
            <person name="Schroeder S.G."/>
            <person name="Burgess S.C."/>
            <person name="Diehl S.V."/>
        </authorList>
    </citation>
    <scope>NUCLEOTIDE SEQUENCE [LARGE SCALE GENOMIC DNA]</scope>
    <source>
        <strain evidence="1 2">TFFH 294</strain>
    </source>
</reference>
<dbReference type="RefSeq" id="XP_012184954.1">
    <property type="nucleotide sequence ID" value="XM_012329564.1"/>
</dbReference>
<dbReference type="Proteomes" id="UP000006352">
    <property type="component" value="Unassembled WGS sequence"/>
</dbReference>
<evidence type="ECO:0008006" key="3">
    <source>
        <dbReference type="Google" id="ProtNLM"/>
    </source>
</evidence>